<dbReference type="Proteomes" id="UP000530564">
    <property type="component" value="Unassembled WGS sequence"/>
</dbReference>
<dbReference type="AlphaFoldDB" id="A0A839ZZ06"/>
<proteinExistence type="predicted"/>
<sequence length="163" mass="17662">MSAIVRTGISNIPRPSRQPAHRSAAAIAAAAWCALFGAVHVYWALGGAVGLPTDLRLIDHPKLFIADLVAIPLCFAFAYVCIALRRDRTRVSLLIGAGLICLVHSVPTLIEYGWRLISGAGLQGLSERESLAVFVYEPFWFLGGVLLLLARRTPKSRRPVCAT</sequence>
<dbReference type="EMBL" id="JACIDK010000002">
    <property type="protein sequence ID" value="MBB3890613.1"/>
    <property type="molecule type" value="Genomic_DNA"/>
</dbReference>
<evidence type="ECO:0000313" key="3">
    <source>
        <dbReference type="Proteomes" id="UP000530564"/>
    </source>
</evidence>
<dbReference type="RefSeq" id="WP_183770893.1">
    <property type="nucleotide sequence ID" value="NZ_JACIDK010000002.1"/>
</dbReference>
<evidence type="ECO:0000313" key="2">
    <source>
        <dbReference type="EMBL" id="MBB3890613.1"/>
    </source>
</evidence>
<reference evidence="2 3" key="1">
    <citation type="submission" date="2020-08" db="EMBL/GenBank/DDBJ databases">
        <title>Genomic Encyclopedia of Type Strains, Phase IV (KMG-IV): sequencing the most valuable type-strain genomes for metagenomic binning, comparative biology and taxonomic classification.</title>
        <authorList>
            <person name="Goeker M."/>
        </authorList>
    </citation>
    <scope>NUCLEOTIDE SEQUENCE [LARGE SCALE GENOMIC DNA]</scope>
    <source>
        <strain evidence="2 3">DSM 21793</strain>
    </source>
</reference>
<evidence type="ECO:0000256" key="1">
    <source>
        <dbReference type="SAM" id="Phobius"/>
    </source>
</evidence>
<organism evidence="2 3">
    <name type="scientific">Phenylobacterium haematophilum</name>
    <dbReference type="NCBI Taxonomy" id="98513"/>
    <lineage>
        <taxon>Bacteria</taxon>
        <taxon>Pseudomonadati</taxon>
        <taxon>Pseudomonadota</taxon>
        <taxon>Alphaproteobacteria</taxon>
        <taxon>Caulobacterales</taxon>
        <taxon>Caulobacteraceae</taxon>
        <taxon>Phenylobacterium</taxon>
    </lineage>
</organism>
<comment type="caution">
    <text evidence="2">The sequence shown here is derived from an EMBL/GenBank/DDBJ whole genome shotgun (WGS) entry which is preliminary data.</text>
</comment>
<protein>
    <recommendedName>
        <fullName evidence="4">DUF3995 domain-containing protein</fullName>
    </recommendedName>
</protein>
<keyword evidence="1" id="KW-1133">Transmembrane helix</keyword>
<gene>
    <name evidence="2" type="ORF">GGQ61_001330</name>
</gene>
<feature type="transmembrane region" description="Helical" evidence="1">
    <location>
        <begin position="63"/>
        <end position="84"/>
    </location>
</feature>
<feature type="transmembrane region" description="Helical" evidence="1">
    <location>
        <begin position="130"/>
        <end position="150"/>
    </location>
</feature>
<accession>A0A839ZZ06</accession>
<evidence type="ECO:0008006" key="4">
    <source>
        <dbReference type="Google" id="ProtNLM"/>
    </source>
</evidence>
<feature type="transmembrane region" description="Helical" evidence="1">
    <location>
        <begin position="24"/>
        <end position="43"/>
    </location>
</feature>
<keyword evidence="3" id="KW-1185">Reference proteome</keyword>
<feature type="transmembrane region" description="Helical" evidence="1">
    <location>
        <begin position="91"/>
        <end position="110"/>
    </location>
</feature>
<keyword evidence="1" id="KW-0472">Membrane</keyword>
<name>A0A839ZZ06_9CAUL</name>
<keyword evidence="1" id="KW-0812">Transmembrane</keyword>